<feature type="transmembrane region" description="Helical" evidence="1">
    <location>
        <begin position="6"/>
        <end position="29"/>
    </location>
</feature>
<keyword evidence="1" id="KW-0472">Membrane</keyword>
<accession>X1C320</accession>
<organism evidence="2">
    <name type="scientific">marine sediment metagenome</name>
    <dbReference type="NCBI Taxonomy" id="412755"/>
    <lineage>
        <taxon>unclassified sequences</taxon>
        <taxon>metagenomes</taxon>
        <taxon>ecological metagenomes</taxon>
    </lineage>
</organism>
<comment type="caution">
    <text evidence="2">The sequence shown here is derived from an EMBL/GenBank/DDBJ whole genome shotgun (WGS) entry which is preliminary data.</text>
</comment>
<name>X1C320_9ZZZZ</name>
<keyword evidence="1" id="KW-0812">Transmembrane</keyword>
<evidence type="ECO:0000313" key="2">
    <source>
        <dbReference type="EMBL" id="GAH02446.1"/>
    </source>
</evidence>
<sequence>MTNGWTLFLSVFLGIIAGGIVGALALKLLGSINNFYKRRELIINVKGELSLNLARLGILEKTLLEI</sequence>
<protein>
    <submittedName>
        <fullName evidence="2">Uncharacterized protein</fullName>
    </submittedName>
</protein>
<evidence type="ECO:0000256" key="1">
    <source>
        <dbReference type="SAM" id="Phobius"/>
    </source>
</evidence>
<keyword evidence="1" id="KW-1133">Transmembrane helix</keyword>
<gene>
    <name evidence="2" type="ORF">S01H4_47835</name>
</gene>
<dbReference type="AlphaFoldDB" id="X1C320"/>
<proteinExistence type="predicted"/>
<reference evidence="2" key="1">
    <citation type="journal article" date="2014" name="Front. Microbiol.">
        <title>High frequency of phylogenetically diverse reductive dehalogenase-homologous genes in deep subseafloor sedimentary metagenomes.</title>
        <authorList>
            <person name="Kawai M."/>
            <person name="Futagami T."/>
            <person name="Toyoda A."/>
            <person name="Takaki Y."/>
            <person name="Nishi S."/>
            <person name="Hori S."/>
            <person name="Arai W."/>
            <person name="Tsubouchi T."/>
            <person name="Morono Y."/>
            <person name="Uchiyama I."/>
            <person name="Ito T."/>
            <person name="Fujiyama A."/>
            <person name="Inagaki F."/>
            <person name="Takami H."/>
        </authorList>
    </citation>
    <scope>NUCLEOTIDE SEQUENCE</scope>
    <source>
        <strain evidence="2">Expedition CK06-06</strain>
    </source>
</reference>
<dbReference type="EMBL" id="BART01026901">
    <property type="protein sequence ID" value="GAH02446.1"/>
    <property type="molecule type" value="Genomic_DNA"/>
</dbReference>